<dbReference type="GeneID" id="78278068"/>
<dbReference type="UniPathway" id="UPA00109">
    <property type="reaction ID" value="UER00182"/>
</dbReference>
<dbReference type="eggNOG" id="COG0205">
    <property type="taxonomic scope" value="Bacteria"/>
</dbReference>
<evidence type="ECO:0000256" key="7">
    <source>
        <dbReference type="ARBA" id="ARBA00022679"/>
    </source>
</evidence>
<comment type="function">
    <text evidence="2 15">Catalyzes the phosphorylation of D-fructose 6-phosphate to fructose 1,6-bisphosphate by ATP, the first committing step of glycolysis.</text>
</comment>
<evidence type="ECO:0000256" key="12">
    <source>
        <dbReference type="ARBA" id="ARBA00022842"/>
    </source>
</evidence>
<keyword evidence="6 15" id="KW-0021">Allosteric enzyme</keyword>
<dbReference type="GO" id="GO:0006002">
    <property type="term" value="P:fructose 6-phosphate metabolic process"/>
    <property type="evidence" value="ECO:0007669"/>
    <property type="project" value="InterPro"/>
</dbReference>
<dbReference type="GO" id="GO:0048029">
    <property type="term" value="F:monosaccharide binding"/>
    <property type="evidence" value="ECO:0007669"/>
    <property type="project" value="TreeGrafter"/>
</dbReference>
<dbReference type="GO" id="GO:0061621">
    <property type="term" value="P:canonical glycolysis"/>
    <property type="evidence" value="ECO:0007669"/>
    <property type="project" value="TreeGrafter"/>
</dbReference>
<proteinExistence type="inferred from homology"/>
<dbReference type="SUPFAM" id="SSF53784">
    <property type="entry name" value="Phosphofructokinase"/>
    <property type="match status" value="1"/>
</dbReference>
<evidence type="ECO:0000256" key="11">
    <source>
        <dbReference type="ARBA" id="ARBA00022840"/>
    </source>
</evidence>
<protein>
    <recommendedName>
        <fullName evidence="15">ATP-dependent 6-phosphofructokinase</fullName>
        <shortName evidence="15">ATP-PFK</shortName>
        <shortName evidence="15">Phosphofructokinase</shortName>
        <ecNumber evidence="15">2.7.1.11</ecNumber>
    </recommendedName>
    <alternativeName>
        <fullName evidence="15">Phosphohexokinase</fullName>
    </alternativeName>
</protein>
<evidence type="ECO:0000256" key="5">
    <source>
        <dbReference type="ARBA" id="ARBA00022490"/>
    </source>
</evidence>
<dbReference type="EC" id="2.7.1.11" evidence="15"/>
<evidence type="ECO:0000313" key="17">
    <source>
        <dbReference type="EMBL" id="EEW97504.1"/>
    </source>
</evidence>
<comment type="caution">
    <text evidence="17">The sequence shown here is derived from an EMBL/GenBank/DDBJ whole genome shotgun (WGS) entry which is preliminary data.</text>
</comment>
<dbReference type="InterPro" id="IPR035966">
    <property type="entry name" value="PKF_sf"/>
</dbReference>
<evidence type="ECO:0000256" key="2">
    <source>
        <dbReference type="ARBA" id="ARBA00002659"/>
    </source>
</evidence>
<organism evidence="17 18">
    <name type="scientific">Dialister invisus DSM 15470</name>
    <dbReference type="NCBI Taxonomy" id="592028"/>
    <lineage>
        <taxon>Bacteria</taxon>
        <taxon>Bacillati</taxon>
        <taxon>Bacillota</taxon>
        <taxon>Negativicutes</taxon>
        <taxon>Veillonellales</taxon>
        <taxon>Veillonellaceae</taxon>
        <taxon>Dialister</taxon>
    </lineage>
</organism>
<accession>C9LPL8</accession>
<dbReference type="GO" id="GO:0046872">
    <property type="term" value="F:metal ion binding"/>
    <property type="evidence" value="ECO:0007669"/>
    <property type="project" value="UniProtKB-KW"/>
</dbReference>
<keyword evidence="11 15" id="KW-0067">ATP-binding</keyword>
<dbReference type="GO" id="GO:0005524">
    <property type="term" value="F:ATP binding"/>
    <property type="evidence" value="ECO:0007669"/>
    <property type="project" value="UniProtKB-KW"/>
</dbReference>
<evidence type="ECO:0000256" key="15">
    <source>
        <dbReference type="HAMAP-Rule" id="MF_00339"/>
    </source>
</evidence>
<comment type="cofactor">
    <cofactor evidence="1 15">
        <name>Mg(2+)</name>
        <dbReference type="ChEBI" id="CHEBI:18420"/>
    </cofactor>
</comment>
<evidence type="ECO:0000256" key="8">
    <source>
        <dbReference type="ARBA" id="ARBA00022723"/>
    </source>
</evidence>
<dbReference type="HAMAP" id="MF_00339">
    <property type="entry name" value="Phosphofructokinase_I_B1"/>
    <property type="match status" value="1"/>
</dbReference>
<feature type="binding site" description="in other chain" evidence="15">
    <location>
        <position position="222"/>
    </location>
    <ligand>
        <name>substrate</name>
        <note>ligand shared between dimeric partners</note>
    </ligand>
</feature>
<dbReference type="AlphaFoldDB" id="C9LPL8"/>
<name>C9LPL8_9FIRM</name>
<dbReference type="STRING" id="592028.GCWU000321_01498"/>
<feature type="active site" description="Proton acceptor" evidence="15">
    <location>
        <position position="127"/>
    </location>
</feature>
<dbReference type="EMBL" id="ACIM02000001">
    <property type="protein sequence ID" value="EEW97504.1"/>
    <property type="molecule type" value="Genomic_DNA"/>
</dbReference>
<keyword evidence="8 15" id="KW-0479">Metal-binding</keyword>
<dbReference type="GO" id="GO:0016208">
    <property type="term" value="F:AMP binding"/>
    <property type="evidence" value="ECO:0007669"/>
    <property type="project" value="TreeGrafter"/>
</dbReference>
<feature type="binding site" evidence="15">
    <location>
        <begin position="72"/>
        <end position="73"/>
    </location>
    <ligand>
        <name>ATP</name>
        <dbReference type="ChEBI" id="CHEBI:30616"/>
    </ligand>
</feature>
<comment type="similarity">
    <text evidence="15">Belongs to the phosphofructokinase type A (PFKA) family. ATP-dependent PFK group I subfamily. Prokaryotic clade 'B1' sub-subfamily.</text>
</comment>
<dbReference type="Pfam" id="PF00365">
    <property type="entry name" value="PFK"/>
    <property type="match status" value="1"/>
</dbReference>
<dbReference type="InterPro" id="IPR000023">
    <property type="entry name" value="Phosphofructokinase_dom"/>
</dbReference>
<dbReference type="Gene3D" id="3.40.50.460">
    <property type="entry name" value="Phosphofructokinase domain"/>
    <property type="match status" value="1"/>
</dbReference>
<evidence type="ECO:0000256" key="3">
    <source>
        <dbReference type="ARBA" id="ARBA00004496"/>
    </source>
</evidence>
<keyword evidence="13 15" id="KW-0324">Glycolysis</keyword>
<dbReference type="InterPro" id="IPR022953">
    <property type="entry name" value="ATP_PFK"/>
</dbReference>
<comment type="catalytic activity">
    <reaction evidence="14 15">
        <text>beta-D-fructose 6-phosphate + ATP = beta-D-fructose 1,6-bisphosphate + ADP + H(+)</text>
        <dbReference type="Rhea" id="RHEA:16109"/>
        <dbReference type="ChEBI" id="CHEBI:15378"/>
        <dbReference type="ChEBI" id="CHEBI:30616"/>
        <dbReference type="ChEBI" id="CHEBI:32966"/>
        <dbReference type="ChEBI" id="CHEBI:57634"/>
        <dbReference type="ChEBI" id="CHEBI:456216"/>
        <dbReference type="EC" id="2.7.1.11"/>
    </reaction>
</comment>
<dbReference type="Gene3D" id="3.40.50.450">
    <property type="match status" value="1"/>
</dbReference>
<dbReference type="PIRSF" id="PIRSF000532">
    <property type="entry name" value="ATP_PFK_prok"/>
    <property type="match status" value="1"/>
</dbReference>
<reference evidence="17" key="1">
    <citation type="submission" date="2009-09" db="EMBL/GenBank/DDBJ databases">
        <authorList>
            <person name="Weinstock G."/>
            <person name="Sodergren E."/>
            <person name="Clifton S."/>
            <person name="Fulton L."/>
            <person name="Fulton B."/>
            <person name="Courtney L."/>
            <person name="Fronick C."/>
            <person name="Harrison M."/>
            <person name="Strong C."/>
            <person name="Farmer C."/>
            <person name="Delahaunty K."/>
            <person name="Markovic C."/>
            <person name="Hall O."/>
            <person name="Minx P."/>
            <person name="Tomlinson C."/>
            <person name="Mitreva M."/>
            <person name="Nelson J."/>
            <person name="Hou S."/>
            <person name="Wollam A."/>
            <person name="Pepin K.H."/>
            <person name="Johnson M."/>
            <person name="Bhonagiri V."/>
            <person name="Nash W.E."/>
            <person name="Warren W."/>
            <person name="Chinwalla A."/>
            <person name="Mardis E.R."/>
            <person name="Wilson R.K."/>
        </authorList>
    </citation>
    <scope>NUCLEOTIDE SEQUENCE [LARGE SCALE GENOMIC DNA]</scope>
    <source>
        <strain evidence="17">DSM 15470</strain>
    </source>
</reference>
<comment type="subunit">
    <text evidence="15">Homotetramer.</text>
</comment>
<feature type="domain" description="Phosphofructokinase" evidence="16">
    <location>
        <begin position="3"/>
        <end position="275"/>
    </location>
</feature>
<dbReference type="NCBIfam" id="NF002872">
    <property type="entry name" value="PRK03202.1"/>
    <property type="match status" value="1"/>
</dbReference>
<feature type="binding site" evidence="15">
    <location>
        <begin position="21"/>
        <end position="25"/>
    </location>
    <ligand>
        <name>ADP</name>
        <dbReference type="ChEBI" id="CHEBI:456216"/>
        <note>allosteric activator; ligand shared between dimeric partners</note>
    </ligand>
</feature>
<evidence type="ECO:0000313" key="18">
    <source>
        <dbReference type="Proteomes" id="UP000004736"/>
    </source>
</evidence>
<dbReference type="HOGENOM" id="CLU_020655_0_1_9"/>
<keyword evidence="18" id="KW-1185">Reference proteome</keyword>
<comment type="pathway">
    <text evidence="4 15">Carbohydrate degradation; glycolysis; D-glyceraldehyde 3-phosphate and glycerone phosphate from D-glucose: step 3/4.</text>
</comment>
<evidence type="ECO:0000256" key="13">
    <source>
        <dbReference type="ARBA" id="ARBA00023152"/>
    </source>
</evidence>
<evidence type="ECO:0000259" key="16">
    <source>
        <dbReference type="Pfam" id="PF00365"/>
    </source>
</evidence>
<dbReference type="GO" id="GO:0003872">
    <property type="term" value="F:6-phosphofructokinase activity"/>
    <property type="evidence" value="ECO:0007669"/>
    <property type="project" value="UniProtKB-UniRule"/>
</dbReference>
<feature type="binding site" description="in other chain" evidence="15">
    <location>
        <begin position="185"/>
        <end position="187"/>
    </location>
    <ligand>
        <name>ADP</name>
        <dbReference type="ChEBI" id="CHEBI:456216"/>
        <note>allosteric activator; ligand shared between dimeric partners</note>
    </ligand>
</feature>
<comment type="activity regulation">
    <text evidence="15">Allosterically activated by ADP and other diphosphonucleosides, and allosterically inhibited by phosphoenolpyruvate.</text>
</comment>
<gene>
    <name evidence="15" type="primary">pfkA</name>
    <name evidence="17" type="ORF">GCWU000321_01498</name>
</gene>
<dbReference type="GO" id="GO:0070095">
    <property type="term" value="F:fructose-6-phosphate binding"/>
    <property type="evidence" value="ECO:0007669"/>
    <property type="project" value="TreeGrafter"/>
</dbReference>
<dbReference type="GO" id="GO:0042802">
    <property type="term" value="F:identical protein binding"/>
    <property type="evidence" value="ECO:0007669"/>
    <property type="project" value="TreeGrafter"/>
</dbReference>
<dbReference type="GO" id="GO:0030388">
    <property type="term" value="P:fructose 1,6-bisphosphate metabolic process"/>
    <property type="evidence" value="ECO:0007669"/>
    <property type="project" value="TreeGrafter"/>
</dbReference>
<feature type="binding site" evidence="15">
    <location>
        <begin position="102"/>
        <end position="105"/>
    </location>
    <ligand>
        <name>ATP</name>
        <dbReference type="ChEBI" id="CHEBI:30616"/>
    </ligand>
</feature>
<evidence type="ECO:0000256" key="4">
    <source>
        <dbReference type="ARBA" id="ARBA00004679"/>
    </source>
</evidence>
<dbReference type="InterPro" id="IPR012828">
    <property type="entry name" value="PFKA_ATP_prok"/>
</dbReference>
<dbReference type="PANTHER" id="PTHR13697">
    <property type="entry name" value="PHOSPHOFRUCTOKINASE"/>
    <property type="match status" value="1"/>
</dbReference>
<evidence type="ECO:0000256" key="1">
    <source>
        <dbReference type="ARBA" id="ARBA00001946"/>
    </source>
</evidence>
<feature type="binding site" evidence="15">
    <location>
        <position position="162"/>
    </location>
    <ligand>
        <name>substrate</name>
        <note>ligand shared between dimeric partners</note>
    </ligand>
</feature>
<dbReference type="PRINTS" id="PR00476">
    <property type="entry name" value="PHFRCTKINASE"/>
</dbReference>
<evidence type="ECO:0000256" key="10">
    <source>
        <dbReference type="ARBA" id="ARBA00022777"/>
    </source>
</evidence>
<dbReference type="FunFam" id="3.40.50.460:FF:000002">
    <property type="entry name" value="ATP-dependent 6-phosphofructokinase"/>
    <property type="match status" value="1"/>
</dbReference>
<sequence>MKKIAVLTSGGDAPGMNAAIRSVIRMAGFLHCEIVGIHRGYSGLLEEDFRLLTNRDAGGIVLRGGTMLKTARCPAFFDEDNQKKGARILKNHGIEGLVVIGGDGSVQGAAALSSLGIPTVTIPGTIDNDMHGTDETIGHDTAVNAVVGAVSRIRDTASAHDRAAIIEVMGRFAGNIALDAGIACGAEYILVPEVPFSREKLARSLIGQMKEGRTNSIIICAEGADDGRALGDWLKERTNIDICTTILGFIQRGGRPSARDSILGSLLGAAAVKALLDGQITSLIGMNKGEIRILPYSEAAKEKKIFKKGLYTLAGILGAAQEDEDIAESGL</sequence>
<evidence type="ECO:0000256" key="6">
    <source>
        <dbReference type="ARBA" id="ARBA00022533"/>
    </source>
</evidence>
<evidence type="ECO:0000256" key="14">
    <source>
        <dbReference type="ARBA" id="ARBA00048070"/>
    </source>
</evidence>
<keyword evidence="12 15" id="KW-0460">Magnesium</keyword>
<dbReference type="GO" id="GO:0005945">
    <property type="term" value="C:6-phosphofructokinase complex"/>
    <property type="evidence" value="ECO:0007669"/>
    <property type="project" value="TreeGrafter"/>
</dbReference>
<dbReference type="InterPro" id="IPR012003">
    <property type="entry name" value="ATP_PFK_prok-type"/>
</dbReference>
<dbReference type="PANTHER" id="PTHR13697:SF4">
    <property type="entry name" value="ATP-DEPENDENT 6-PHOSPHOFRUCTOKINASE"/>
    <property type="match status" value="1"/>
</dbReference>
<keyword evidence="5 15" id="KW-0963">Cytoplasm</keyword>
<feature type="binding site" description="in other chain" evidence="15">
    <location>
        <begin position="125"/>
        <end position="127"/>
    </location>
    <ligand>
        <name>substrate</name>
        <note>ligand shared between dimeric partners</note>
    </ligand>
</feature>
<feature type="binding site" description="in other chain" evidence="15">
    <location>
        <position position="154"/>
    </location>
    <ligand>
        <name>ADP</name>
        <dbReference type="ChEBI" id="CHEBI:456216"/>
        <note>allosteric activator; ligand shared between dimeric partners</note>
    </ligand>
</feature>
<evidence type="ECO:0000256" key="9">
    <source>
        <dbReference type="ARBA" id="ARBA00022741"/>
    </source>
</evidence>
<keyword evidence="10 15" id="KW-0418">Kinase</keyword>
<keyword evidence="9 15" id="KW-0547">Nucleotide-binding</keyword>
<comment type="subcellular location">
    <subcellularLocation>
        <location evidence="3 15">Cytoplasm</location>
    </subcellularLocation>
</comment>
<feature type="binding site" evidence="15">
    <location>
        <position position="103"/>
    </location>
    <ligand>
        <name>Mg(2+)</name>
        <dbReference type="ChEBI" id="CHEBI:18420"/>
        <note>catalytic</note>
    </ligand>
</feature>
<dbReference type="RefSeq" id="WP_007070436.1">
    <property type="nucleotide sequence ID" value="NZ_GG698602.1"/>
</dbReference>
<keyword evidence="7 15" id="KW-0808">Transferase</keyword>
<dbReference type="OrthoDB" id="9802503at2"/>
<dbReference type="Proteomes" id="UP000004736">
    <property type="component" value="Unassembled WGS sequence"/>
</dbReference>
<feature type="binding site" description="in other chain" evidence="15">
    <location>
        <begin position="169"/>
        <end position="171"/>
    </location>
    <ligand>
        <name>substrate</name>
        <note>ligand shared between dimeric partners</note>
    </ligand>
</feature>
<feature type="binding site" evidence="15">
    <location>
        <position position="11"/>
    </location>
    <ligand>
        <name>ATP</name>
        <dbReference type="ChEBI" id="CHEBI:30616"/>
    </ligand>
</feature>
<comment type="caution">
    <text evidence="15">Lacks conserved residue(s) required for the propagation of feature annotation.</text>
</comment>